<comment type="similarity">
    <text evidence="2 13">Belongs to the thiolase-like superfamily. Beta-ketoacyl-ACP synthases family.</text>
</comment>
<name>A0A6N1VKC7_9HYPH</name>
<evidence type="ECO:0000256" key="7">
    <source>
        <dbReference type="ARBA" id="ARBA00022692"/>
    </source>
</evidence>
<evidence type="ECO:0000256" key="6">
    <source>
        <dbReference type="ARBA" id="ARBA00022679"/>
    </source>
</evidence>
<evidence type="ECO:0000256" key="1">
    <source>
        <dbReference type="ARBA" id="ARBA00004533"/>
    </source>
</evidence>
<comment type="subcellular location">
    <subcellularLocation>
        <location evidence="1">Cell inner membrane</location>
    </subcellularLocation>
</comment>
<accession>A0A6N1VKC7</accession>
<dbReference type="Pfam" id="PF00109">
    <property type="entry name" value="ketoacyl-synt"/>
    <property type="match status" value="1"/>
</dbReference>
<evidence type="ECO:0000313" key="16">
    <source>
        <dbReference type="Proteomes" id="UP000509367"/>
    </source>
</evidence>
<dbReference type="InterPro" id="IPR020841">
    <property type="entry name" value="PKS_Beta-ketoAc_synthase_dom"/>
</dbReference>
<evidence type="ECO:0000259" key="14">
    <source>
        <dbReference type="PROSITE" id="PS52004"/>
    </source>
</evidence>
<feature type="domain" description="Ketosynthase family 3 (KS3)" evidence="14">
    <location>
        <begin position="3"/>
        <end position="402"/>
    </location>
</feature>
<keyword evidence="3" id="KW-0536">Nodulation</keyword>
<evidence type="ECO:0000256" key="9">
    <source>
        <dbReference type="ARBA" id="ARBA00023136"/>
    </source>
</evidence>
<dbReference type="EMBL" id="CP054836">
    <property type="protein sequence ID" value="QKV19862.1"/>
    <property type="molecule type" value="Genomic_DNA"/>
</dbReference>
<evidence type="ECO:0000256" key="4">
    <source>
        <dbReference type="ARBA" id="ARBA00022475"/>
    </source>
</evidence>
<gene>
    <name evidence="15" type="ORF">HTY61_16085</name>
</gene>
<dbReference type="PROSITE" id="PS00606">
    <property type="entry name" value="KS3_1"/>
    <property type="match status" value="1"/>
</dbReference>
<dbReference type="CDD" id="cd00834">
    <property type="entry name" value="KAS_I_II"/>
    <property type="match status" value="1"/>
</dbReference>
<dbReference type="InterPro" id="IPR014031">
    <property type="entry name" value="Ketoacyl_synth_C"/>
</dbReference>
<keyword evidence="7" id="KW-0812">Transmembrane</keyword>
<evidence type="ECO:0000313" key="15">
    <source>
        <dbReference type="EMBL" id="QKV19862.1"/>
    </source>
</evidence>
<dbReference type="InterPro" id="IPR018201">
    <property type="entry name" value="Ketoacyl_synth_AS"/>
</dbReference>
<protein>
    <recommendedName>
        <fullName evidence="11">Nodulation protein E</fullName>
    </recommendedName>
    <alternativeName>
        <fullName evidence="12">Host-specificity of nodulation protein B</fullName>
    </alternativeName>
</protein>
<evidence type="ECO:0000256" key="8">
    <source>
        <dbReference type="ARBA" id="ARBA00022989"/>
    </source>
</evidence>
<dbReference type="Proteomes" id="UP000509367">
    <property type="component" value="Chromosome"/>
</dbReference>
<evidence type="ECO:0000256" key="2">
    <source>
        <dbReference type="ARBA" id="ARBA00008467"/>
    </source>
</evidence>
<proteinExistence type="inferred from homology"/>
<keyword evidence="4" id="KW-1003">Cell membrane</keyword>
<dbReference type="InterPro" id="IPR000794">
    <property type="entry name" value="Beta-ketoacyl_synthase"/>
</dbReference>
<dbReference type="GO" id="GO:0005886">
    <property type="term" value="C:plasma membrane"/>
    <property type="evidence" value="ECO:0007669"/>
    <property type="project" value="UniProtKB-SubCell"/>
</dbReference>
<evidence type="ECO:0000256" key="13">
    <source>
        <dbReference type="RuleBase" id="RU003694"/>
    </source>
</evidence>
<reference evidence="15 16" key="1">
    <citation type="submission" date="2020-06" db="EMBL/GenBank/DDBJ databases">
        <title>Oricola thermophila sp. nov. isolated from a tidal sediments.</title>
        <authorList>
            <person name="Kwon K.K."/>
            <person name="Yang S.-H."/>
            <person name="Park M.-J."/>
        </authorList>
    </citation>
    <scope>NUCLEOTIDE SEQUENCE [LARGE SCALE GENOMIC DNA]</scope>
    <source>
        <strain evidence="15 16">MEBiC13590</strain>
    </source>
</reference>
<dbReference type="InterPro" id="IPR016039">
    <property type="entry name" value="Thiolase-like"/>
</dbReference>
<dbReference type="PROSITE" id="PS00098">
    <property type="entry name" value="THIOLASE_1"/>
    <property type="match status" value="1"/>
</dbReference>
<evidence type="ECO:0000256" key="3">
    <source>
        <dbReference type="ARBA" id="ARBA00022458"/>
    </source>
</evidence>
<dbReference type="PROSITE" id="PS52004">
    <property type="entry name" value="KS3_2"/>
    <property type="match status" value="1"/>
</dbReference>
<keyword evidence="8" id="KW-1133">Transmembrane helix</keyword>
<dbReference type="Pfam" id="PF02801">
    <property type="entry name" value="Ketoacyl-synt_C"/>
    <property type="match status" value="1"/>
</dbReference>
<dbReference type="PANTHER" id="PTHR11712:SF352">
    <property type="entry name" value="3-OXOACYL-[ACYL-CARRIER-PROTEIN] SYNTHASE"/>
    <property type="match status" value="1"/>
</dbReference>
<sequence length="406" mass="41748">MARRRIVITGIGGLCCLGTNATDIWRAMRDGTCGISPLAIPDRHDLKTAIAGQIAMLPEHGFDKRRTMAMGRFGLLAALAAGEALGQAGLAADRRPDMRIGAVIGAGVFGGDAIERAYRDVFLEGRKRADIFTVPKAMPSSPAVNVSMVHGLTGPVFGVTSACASGNHAIAAALDLLRLGRADAIVAGGADAPLTYGVVKAWEAMRILARTACRPFSADREGLVLGDGAGALVLETMESAERRGAPILAEVAGAGLSADASDIVAPTVEGPAAAMRDCLADAGLDPADVDYVNAHGTATVGNDRTETRAIRAVFGTHADALSVSSTKSMHAHCLGASSALEAIACIGAIRDGVVPPTVNYGEPDPECDLDVTPNEARRREVNVALSNAFAFGGANAVVAFRAVEKS</sequence>
<organism evidence="15 16">
    <name type="scientific">Oricola thermophila</name>
    <dbReference type="NCBI Taxonomy" id="2742145"/>
    <lineage>
        <taxon>Bacteria</taxon>
        <taxon>Pseudomonadati</taxon>
        <taxon>Pseudomonadota</taxon>
        <taxon>Alphaproteobacteria</taxon>
        <taxon>Hyphomicrobiales</taxon>
        <taxon>Ahrensiaceae</taxon>
        <taxon>Oricola</taxon>
    </lineage>
</organism>
<dbReference type="AlphaFoldDB" id="A0A6N1VKC7"/>
<dbReference type="PANTHER" id="PTHR11712">
    <property type="entry name" value="POLYKETIDE SYNTHASE-RELATED"/>
    <property type="match status" value="1"/>
</dbReference>
<comment type="function">
    <text evidence="10">Proposed to synthesize NOD factor fatty acyl chain. Involved in the synthesis of a highly unsaturated fatty acid moiety, which forms part of a lipo-oligosaccharide that is responsible for host specificity.</text>
</comment>
<dbReference type="SMART" id="SM00825">
    <property type="entry name" value="PKS_KS"/>
    <property type="match status" value="1"/>
</dbReference>
<evidence type="ECO:0000256" key="11">
    <source>
        <dbReference type="ARBA" id="ARBA00039445"/>
    </source>
</evidence>
<evidence type="ECO:0000256" key="10">
    <source>
        <dbReference type="ARBA" id="ARBA00037576"/>
    </source>
</evidence>
<dbReference type="GO" id="GO:0004315">
    <property type="term" value="F:3-oxoacyl-[acyl-carrier-protein] synthase activity"/>
    <property type="evidence" value="ECO:0007669"/>
    <property type="project" value="InterPro"/>
</dbReference>
<keyword evidence="5" id="KW-0997">Cell inner membrane</keyword>
<keyword evidence="16" id="KW-1185">Reference proteome</keyword>
<dbReference type="Gene3D" id="3.40.47.10">
    <property type="match status" value="1"/>
</dbReference>
<evidence type="ECO:0000256" key="5">
    <source>
        <dbReference type="ARBA" id="ARBA00022519"/>
    </source>
</evidence>
<dbReference type="InterPro" id="IPR020615">
    <property type="entry name" value="Thiolase_acyl_enz_int_AS"/>
</dbReference>
<dbReference type="GO" id="GO:0006633">
    <property type="term" value="P:fatty acid biosynthetic process"/>
    <property type="evidence" value="ECO:0007669"/>
    <property type="project" value="InterPro"/>
</dbReference>
<dbReference type="KEGG" id="orm:HTY61_16085"/>
<dbReference type="SUPFAM" id="SSF53901">
    <property type="entry name" value="Thiolase-like"/>
    <property type="match status" value="2"/>
</dbReference>
<keyword evidence="9" id="KW-0472">Membrane</keyword>
<dbReference type="NCBIfam" id="NF005589">
    <property type="entry name" value="PRK07314.1"/>
    <property type="match status" value="1"/>
</dbReference>
<evidence type="ECO:0000256" key="12">
    <source>
        <dbReference type="ARBA" id="ARBA00041756"/>
    </source>
</evidence>
<dbReference type="InterPro" id="IPR014030">
    <property type="entry name" value="Ketoacyl_synth_N"/>
</dbReference>
<keyword evidence="6 13" id="KW-0808">Transferase</keyword>
<dbReference type="RefSeq" id="WP_175277753.1">
    <property type="nucleotide sequence ID" value="NZ_CP054836.1"/>
</dbReference>